<feature type="active site" description="Charge relay system" evidence="5 6">
    <location>
        <position position="268"/>
    </location>
</feature>
<dbReference type="InterPro" id="IPR023828">
    <property type="entry name" value="Peptidase_S8_Ser-AS"/>
</dbReference>
<sequence length="1136" mass="117885">MAYGAAALLAVGGLTATALTALATPSPAEQPPSRLAGATTRVTLITGDTVGVDRAGHVVGVAHGKGRTDIPMSVRRYARHTYVVPLDAASLLASGRLDRRLFDVTQLIADGYDDTHRTTLPLIVSYKGTATDDAKAALRSADAEVERQLPAVHGQALTTGKPDATEVWKALTRPTGTGDAVTAEHGVDRVWLDAKVQAPQAQDQSPDPTQGTARIGAPTAWKAGYDGKGVKVAVLDTGIDATHPDLEGAVVGSKNFAGSGSVDDTDGHGTHVAATIAGSGADSGGRYKGVAPGAKLLIGQVFSEDGTTSDSTLIAAMQWATAQGAKVINMSLGATDTQGVDPMEKAVNDLSASTGALFVIAAGNEGPAAGTTDSPASAAAALSVAAVDSKDRLADFSSRGPDADGDLKPDISAPGVDIVSAKAAHGVEGDPVATAGYVSLSGTSMATPHVSGSAAILAEEHPDWSGQRIKAALMASAVPLNGTSSPYEQGTGRVDVARAVQQAVVVDTPSFSLGTQSWPHTDDKPEQRTLTYRNTGDQPVTLDLAATATGPGGKAAPAGMFTLSATRLTVPAGGTATDILTTDTRAGSTDGLFGGTVVATTATGQSVRTTFGVTREAESYNLTLKAVGRNGKPTVPDLSNLVALDSDRQWAPYDSSGGGDSQGAKTTVTLRVPRGRYLVDALFQRETDTSEEATQLVAPGLVVDKDTTVTLDARAAKPVHITAPDKRANLADGQLSFGARGAKTAHDYYNSLQAIDLYDHVYLGQIGPAAGAKDFIAQIGGLWQHGDTGPVYNLVATRKGSFFTGLTRTYTTRGLARLVTPVGSNAPGSFVQTTATTITPGWPNLVVGGSTADDRPVPSASIVQYMSTENGLRWSLVANVGTDAHSLMDMFDMPRSRRFEPGRSYRETFNTGVFGPITGNGTRYGEAGAAHSGTYYTLCLPMFADATGHDNVSDANVRMRLTSGHTTITDLRYDPCYLSTQNGLLKHRATYRLSIDATRTPAKDFTYGNSVSAVWTFTTDYVPGTQLARLPLSVVRFTPRLSLSGAAKAGTRLTVPVGIQGPAAAKGAVKSLTVRVSYDGGHTWKNVPVHTGANGKRYVTLTHPAKPGKVSLRATLVDRQGNTVTQTHLNAYRTVG</sequence>
<feature type="active site" description="Charge relay system" evidence="5 6">
    <location>
        <position position="236"/>
    </location>
</feature>
<name>A0A6B3BF31_9ACTN</name>
<evidence type="ECO:0000256" key="7">
    <source>
        <dbReference type="RuleBase" id="RU003355"/>
    </source>
</evidence>
<keyword evidence="4 6" id="KW-0720">Serine protease</keyword>
<keyword evidence="8" id="KW-0732">Signal</keyword>
<dbReference type="InterPro" id="IPR000209">
    <property type="entry name" value="Peptidase_S8/S53_dom"/>
</dbReference>
<dbReference type="SUPFAM" id="SSF52743">
    <property type="entry name" value="Subtilisin-like"/>
    <property type="match status" value="1"/>
</dbReference>
<protein>
    <submittedName>
        <fullName evidence="10">S8 family serine peptidase</fullName>
    </submittedName>
</protein>
<evidence type="ECO:0000313" key="10">
    <source>
        <dbReference type="EMBL" id="NEC85057.1"/>
    </source>
</evidence>
<dbReference type="PROSITE" id="PS00136">
    <property type="entry name" value="SUBTILASE_ASP"/>
    <property type="match status" value="1"/>
</dbReference>
<evidence type="ECO:0000256" key="3">
    <source>
        <dbReference type="ARBA" id="ARBA00022801"/>
    </source>
</evidence>
<dbReference type="PROSITE" id="PS00138">
    <property type="entry name" value="SUBTILASE_SER"/>
    <property type="match status" value="1"/>
</dbReference>
<evidence type="ECO:0000256" key="8">
    <source>
        <dbReference type="SAM" id="SignalP"/>
    </source>
</evidence>
<evidence type="ECO:0000256" key="5">
    <source>
        <dbReference type="PIRSR" id="PIRSR615500-1"/>
    </source>
</evidence>
<organism evidence="10">
    <name type="scientific">Streptomyces sp. SID12501</name>
    <dbReference type="NCBI Taxonomy" id="2706042"/>
    <lineage>
        <taxon>Bacteria</taxon>
        <taxon>Bacillati</taxon>
        <taxon>Actinomycetota</taxon>
        <taxon>Actinomycetes</taxon>
        <taxon>Kitasatosporales</taxon>
        <taxon>Streptomycetaceae</taxon>
        <taxon>Streptomyces</taxon>
    </lineage>
</organism>
<comment type="similarity">
    <text evidence="1 6 7">Belongs to the peptidase S8 family.</text>
</comment>
<dbReference type="InterPro" id="IPR036852">
    <property type="entry name" value="Peptidase_S8/S53_dom_sf"/>
</dbReference>
<dbReference type="InterPro" id="IPR015500">
    <property type="entry name" value="Peptidase_S8_subtilisin-rel"/>
</dbReference>
<dbReference type="Gene3D" id="2.60.40.650">
    <property type="match status" value="1"/>
</dbReference>
<dbReference type="PANTHER" id="PTHR43399:SF4">
    <property type="entry name" value="CELL WALL-ASSOCIATED PROTEASE"/>
    <property type="match status" value="1"/>
</dbReference>
<dbReference type="PRINTS" id="PR00723">
    <property type="entry name" value="SUBTILISIN"/>
</dbReference>
<dbReference type="PANTHER" id="PTHR43399">
    <property type="entry name" value="SUBTILISIN-RELATED"/>
    <property type="match status" value="1"/>
</dbReference>
<evidence type="ECO:0000256" key="4">
    <source>
        <dbReference type="ARBA" id="ARBA00022825"/>
    </source>
</evidence>
<evidence type="ECO:0000256" key="1">
    <source>
        <dbReference type="ARBA" id="ARBA00011073"/>
    </source>
</evidence>
<gene>
    <name evidence="10" type="ORF">G3I71_04100</name>
</gene>
<dbReference type="InterPro" id="IPR023827">
    <property type="entry name" value="Peptidase_S8_Asp-AS"/>
</dbReference>
<dbReference type="GO" id="GO:0006508">
    <property type="term" value="P:proteolysis"/>
    <property type="evidence" value="ECO:0007669"/>
    <property type="project" value="UniProtKB-KW"/>
</dbReference>
<dbReference type="PROSITE" id="PS51892">
    <property type="entry name" value="SUBTILASE"/>
    <property type="match status" value="1"/>
</dbReference>
<accession>A0A6B3BF31</accession>
<feature type="active site" description="Charge relay system" evidence="5 6">
    <location>
        <position position="444"/>
    </location>
</feature>
<feature type="chain" id="PRO_5025670975" evidence="8">
    <location>
        <begin position="24"/>
        <end position="1136"/>
    </location>
</feature>
<evidence type="ECO:0000256" key="6">
    <source>
        <dbReference type="PROSITE-ProRule" id="PRU01240"/>
    </source>
</evidence>
<evidence type="ECO:0000256" key="2">
    <source>
        <dbReference type="ARBA" id="ARBA00022670"/>
    </source>
</evidence>
<proteinExistence type="inferred from homology"/>
<keyword evidence="3 6" id="KW-0378">Hydrolase</keyword>
<dbReference type="EMBL" id="JAAGLU010000003">
    <property type="protein sequence ID" value="NEC85057.1"/>
    <property type="molecule type" value="Genomic_DNA"/>
</dbReference>
<feature type="signal peptide" evidence="8">
    <location>
        <begin position="1"/>
        <end position="23"/>
    </location>
</feature>
<dbReference type="InterPro" id="IPR017297">
    <property type="entry name" value="Peptidase_S8A_DPH-A"/>
</dbReference>
<comment type="caution">
    <text evidence="10">The sequence shown here is derived from an EMBL/GenBank/DDBJ whole genome shotgun (WGS) entry which is preliminary data.</text>
</comment>
<dbReference type="Gene3D" id="3.40.50.200">
    <property type="entry name" value="Peptidase S8/S53 domain"/>
    <property type="match status" value="1"/>
</dbReference>
<keyword evidence="2 6" id="KW-0645">Protease</keyword>
<dbReference type="AlphaFoldDB" id="A0A6B3BF31"/>
<reference evidence="10" key="1">
    <citation type="submission" date="2020-01" db="EMBL/GenBank/DDBJ databases">
        <title>Insect and environment-associated Actinomycetes.</title>
        <authorList>
            <person name="Currrie C."/>
            <person name="Chevrette M."/>
            <person name="Carlson C."/>
            <person name="Stubbendieck R."/>
            <person name="Wendt-Pienkowski E."/>
        </authorList>
    </citation>
    <scope>NUCLEOTIDE SEQUENCE</scope>
    <source>
        <strain evidence="10">SID12501</strain>
    </source>
</reference>
<dbReference type="Pfam" id="PF00082">
    <property type="entry name" value="Peptidase_S8"/>
    <property type="match status" value="1"/>
</dbReference>
<dbReference type="PIRSF" id="PIRSF037854">
    <property type="entry name" value="Dihydropyridine_esterase"/>
    <property type="match status" value="1"/>
</dbReference>
<dbReference type="GO" id="GO:0004252">
    <property type="term" value="F:serine-type endopeptidase activity"/>
    <property type="evidence" value="ECO:0007669"/>
    <property type="project" value="UniProtKB-UniRule"/>
</dbReference>
<dbReference type="InterPro" id="IPR051048">
    <property type="entry name" value="Peptidase_S8/S53_subtilisin"/>
</dbReference>
<feature type="domain" description="Peptidase S8/S53" evidence="9">
    <location>
        <begin position="227"/>
        <end position="492"/>
    </location>
</feature>
<evidence type="ECO:0000259" key="9">
    <source>
        <dbReference type="Pfam" id="PF00082"/>
    </source>
</evidence>